<accession>A0ACC2F455</accession>
<gene>
    <name evidence="1" type="ORF">DPEC_G00347520</name>
</gene>
<sequence length="332" mass="38066">MPKNRYLEQDEYRERNNESERSRSQDRGGSDGRERERERDGRRDQRDERSRDNKGPANDRRVKGREFSDRQQDLRPRSDENRQPDQRHSSQERQQRGCTESSISPSEVEYREPKRRHALYNLRYTLTSRGLCQIMEVFVNLLIVICAGVTYSNAGGYRDLASLGGIYQYYFGGAQAFTGADADRVKELDKLFNQLKLPPYIFSMACGGALMAYACIMFALGIFRVPYRWPPVLLAEALMNLLIGLGYIPAVAFYFIKLQANYDNPICKEREALYKSKALQGFECSLNGADIAGGLFGVMGVFVFIFGVVFAIRAFRAVRETKRQRAMEDSNL</sequence>
<comment type="caution">
    <text evidence="1">The sequence shown here is derived from an EMBL/GenBank/DDBJ whole genome shotgun (WGS) entry which is preliminary data.</text>
</comment>
<evidence type="ECO:0000313" key="1">
    <source>
        <dbReference type="EMBL" id="KAJ7986122.1"/>
    </source>
</evidence>
<dbReference type="Proteomes" id="UP001157502">
    <property type="component" value="Chromosome 35"/>
</dbReference>
<name>A0ACC2F455_DALPE</name>
<keyword evidence="2" id="KW-1185">Reference proteome</keyword>
<reference evidence="1" key="1">
    <citation type="submission" date="2021-05" db="EMBL/GenBank/DDBJ databases">
        <authorList>
            <person name="Pan Q."/>
            <person name="Jouanno E."/>
            <person name="Zahm M."/>
            <person name="Klopp C."/>
            <person name="Cabau C."/>
            <person name="Louis A."/>
            <person name="Berthelot C."/>
            <person name="Parey E."/>
            <person name="Roest Crollius H."/>
            <person name="Montfort J."/>
            <person name="Robinson-Rechavi M."/>
            <person name="Bouchez O."/>
            <person name="Lampietro C."/>
            <person name="Lopez Roques C."/>
            <person name="Donnadieu C."/>
            <person name="Postlethwait J."/>
            <person name="Bobe J."/>
            <person name="Dillon D."/>
            <person name="Chandos A."/>
            <person name="von Hippel F."/>
            <person name="Guiguen Y."/>
        </authorList>
    </citation>
    <scope>NUCLEOTIDE SEQUENCE</scope>
    <source>
        <strain evidence="1">YG-Jan2019</strain>
    </source>
</reference>
<organism evidence="1 2">
    <name type="scientific">Dallia pectoralis</name>
    <name type="common">Alaska blackfish</name>
    <dbReference type="NCBI Taxonomy" id="75939"/>
    <lineage>
        <taxon>Eukaryota</taxon>
        <taxon>Metazoa</taxon>
        <taxon>Chordata</taxon>
        <taxon>Craniata</taxon>
        <taxon>Vertebrata</taxon>
        <taxon>Euteleostomi</taxon>
        <taxon>Actinopterygii</taxon>
        <taxon>Neopterygii</taxon>
        <taxon>Teleostei</taxon>
        <taxon>Protacanthopterygii</taxon>
        <taxon>Esociformes</taxon>
        <taxon>Umbridae</taxon>
        <taxon>Dallia</taxon>
    </lineage>
</organism>
<protein>
    <submittedName>
        <fullName evidence="1">Uncharacterized protein</fullName>
    </submittedName>
</protein>
<evidence type="ECO:0000313" key="2">
    <source>
        <dbReference type="Proteomes" id="UP001157502"/>
    </source>
</evidence>
<dbReference type="EMBL" id="CM055762">
    <property type="protein sequence ID" value="KAJ7986122.1"/>
    <property type="molecule type" value="Genomic_DNA"/>
</dbReference>
<proteinExistence type="predicted"/>